<dbReference type="PROSITE" id="PS50801">
    <property type="entry name" value="STAS"/>
    <property type="match status" value="1"/>
</dbReference>
<dbReference type="PANTHER" id="PTHR33745:SF3">
    <property type="entry name" value="RSBT CO-ANTAGONIST PROTEIN RSBRC"/>
    <property type="match status" value="1"/>
</dbReference>
<dbReference type="EMBL" id="JAFBCV010000010">
    <property type="protein sequence ID" value="MBM7839834.1"/>
    <property type="molecule type" value="Genomic_DNA"/>
</dbReference>
<dbReference type="InterPro" id="IPR051932">
    <property type="entry name" value="Bact_StressResp_Reg"/>
</dbReference>
<gene>
    <name evidence="3" type="ORF">JOC54_003114</name>
</gene>
<accession>A0ABS2SWG0</accession>
<dbReference type="Proteomes" id="UP001179280">
    <property type="component" value="Unassembled WGS sequence"/>
</dbReference>
<comment type="caution">
    <text evidence="3">The sequence shown here is derived from an EMBL/GenBank/DDBJ whole genome shotgun (WGS) entry which is preliminary data.</text>
</comment>
<proteinExistence type="predicted"/>
<protein>
    <submittedName>
        <fullName evidence="3">RsbT co-antagonist protein RsbR</fullName>
    </submittedName>
</protein>
<dbReference type="Pfam" id="PF01740">
    <property type="entry name" value="STAS"/>
    <property type="match status" value="1"/>
</dbReference>
<dbReference type="InterPro" id="IPR036513">
    <property type="entry name" value="STAS_dom_sf"/>
</dbReference>
<dbReference type="Gene3D" id="3.30.750.24">
    <property type="entry name" value="STAS domain"/>
    <property type="match status" value="1"/>
</dbReference>
<dbReference type="InterPro" id="IPR002645">
    <property type="entry name" value="STAS_dom"/>
</dbReference>
<organism evidence="3 4">
    <name type="scientific">Shouchella xiaoxiensis</name>
    <dbReference type="NCBI Taxonomy" id="766895"/>
    <lineage>
        <taxon>Bacteria</taxon>
        <taxon>Bacillati</taxon>
        <taxon>Bacillota</taxon>
        <taxon>Bacilli</taxon>
        <taxon>Bacillales</taxon>
        <taxon>Bacillaceae</taxon>
        <taxon>Shouchella</taxon>
    </lineage>
</organism>
<dbReference type="RefSeq" id="WP_204467085.1">
    <property type="nucleotide sequence ID" value="NZ_JAFBCV010000010.1"/>
</dbReference>
<feature type="domain" description="STAS" evidence="2">
    <location>
        <begin position="158"/>
        <end position="268"/>
    </location>
</feature>
<evidence type="ECO:0000313" key="3">
    <source>
        <dbReference type="EMBL" id="MBM7839834.1"/>
    </source>
</evidence>
<keyword evidence="4" id="KW-1185">Reference proteome</keyword>
<evidence type="ECO:0000256" key="1">
    <source>
        <dbReference type="ARBA" id="ARBA00022553"/>
    </source>
</evidence>
<evidence type="ECO:0000259" key="2">
    <source>
        <dbReference type="PROSITE" id="PS50801"/>
    </source>
</evidence>
<name>A0ABS2SWG0_9BACI</name>
<keyword evidence="1" id="KW-0597">Phosphoprotein</keyword>
<evidence type="ECO:0000313" key="4">
    <source>
        <dbReference type="Proteomes" id="UP001179280"/>
    </source>
</evidence>
<reference evidence="3" key="1">
    <citation type="submission" date="2021-01" db="EMBL/GenBank/DDBJ databases">
        <title>Genomic Encyclopedia of Type Strains, Phase IV (KMG-IV): sequencing the most valuable type-strain genomes for metagenomic binning, comparative biology and taxonomic classification.</title>
        <authorList>
            <person name="Goeker M."/>
        </authorList>
    </citation>
    <scope>NUCLEOTIDE SEQUENCE</scope>
    <source>
        <strain evidence="3">DSM 21943</strain>
    </source>
</reference>
<dbReference type="CDD" id="cd07041">
    <property type="entry name" value="STAS_RsbR_RsbS_like"/>
    <property type="match status" value="1"/>
</dbReference>
<dbReference type="PANTHER" id="PTHR33745">
    <property type="entry name" value="RSBT ANTAGONIST PROTEIN RSBS-RELATED"/>
    <property type="match status" value="1"/>
</dbReference>
<dbReference type="SUPFAM" id="SSF52091">
    <property type="entry name" value="SpoIIaa-like"/>
    <property type="match status" value="1"/>
</dbReference>
<sequence>MTNDMHILQPIREEILSKKDQLAKMPPQHESISDSTQLVKLESWRVKLIELYAETMTDSIEETKIAVEQWGMNVAGQLVELQLPLNVALEEISYYRHTIGKIIRSEADSQELSLDSFFDILTRFHEAMDHAVDVIGKSYMKDFHRSIEAAKYAIDELTVPVVQLTETTGLIPLIGEIDTNRAQFLSSNALEKGSALGLNRLILDVSGVSVIDTMVAGQLLSVMDSLRLIGIEVALSGVRPEVAQTMVSLGIKVHAKVYSSLKMALDDDFRKSR</sequence>